<dbReference type="GO" id="GO:0005524">
    <property type="term" value="F:ATP binding"/>
    <property type="evidence" value="ECO:0007669"/>
    <property type="project" value="UniProtKB-KW"/>
</dbReference>
<keyword evidence="13" id="KW-1185">Reference proteome</keyword>
<dbReference type="GO" id="GO:0016887">
    <property type="term" value="F:ATP hydrolysis activity"/>
    <property type="evidence" value="ECO:0007669"/>
    <property type="project" value="InterPro"/>
</dbReference>
<dbReference type="InterPro" id="IPR003593">
    <property type="entry name" value="AAA+_ATPase"/>
</dbReference>
<dbReference type="PROSITE" id="PS50893">
    <property type="entry name" value="ABC_TRANSPORTER_2"/>
    <property type="match status" value="1"/>
</dbReference>
<dbReference type="RefSeq" id="WP_131914228.1">
    <property type="nucleotide sequence ID" value="NZ_OU594967.1"/>
</dbReference>
<organism evidence="12 13">
    <name type="scientific">Celerinatantimonas diazotrophica</name>
    <dbReference type="NCBI Taxonomy" id="412034"/>
    <lineage>
        <taxon>Bacteria</taxon>
        <taxon>Pseudomonadati</taxon>
        <taxon>Pseudomonadota</taxon>
        <taxon>Gammaproteobacteria</taxon>
        <taxon>Celerinatantimonadaceae</taxon>
        <taxon>Celerinatantimonas</taxon>
    </lineage>
</organism>
<name>A0A4R1J877_9GAMM</name>
<dbReference type="InterPro" id="IPR003439">
    <property type="entry name" value="ABC_transporter-like_ATP-bd"/>
</dbReference>
<evidence type="ECO:0000256" key="3">
    <source>
        <dbReference type="ARBA" id="ARBA00022448"/>
    </source>
</evidence>
<comment type="similarity">
    <text evidence="2">Belongs to the ABC transporter superfamily.</text>
</comment>
<dbReference type="SUPFAM" id="SSF52540">
    <property type="entry name" value="P-loop containing nucleoside triphosphate hydrolases"/>
    <property type="match status" value="1"/>
</dbReference>
<feature type="domain" description="ABC transporter" evidence="11">
    <location>
        <begin position="2"/>
        <end position="238"/>
    </location>
</feature>
<evidence type="ECO:0000256" key="9">
    <source>
        <dbReference type="ARBA" id="ARBA00023065"/>
    </source>
</evidence>
<proteinExistence type="inferred from homology"/>
<keyword evidence="7 12" id="KW-0067">ATP-binding</keyword>
<dbReference type="InterPro" id="IPR051535">
    <property type="entry name" value="Siderophore_ABC-ATPase"/>
</dbReference>
<dbReference type="InterPro" id="IPR017871">
    <property type="entry name" value="ABC_transporter-like_CS"/>
</dbReference>
<evidence type="ECO:0000256" key="7">
    <source>
        <dbReference type="ARBA" id="ARBA00022840"/>
    </source>
</evidence>
<comment type="subcellular location">
    <subcellularLocation>
        <location evidence="1">Cell membrane</location>
        <topology evidence="1">Peripheral membrane protein</topology>
    </subcellularLocation>
</comment>
<dbReference type="FunFam" id="3.40.50.300:FF:000134">
    <property type="entry name" value="Iron-enterobactin ABC transporter ATP-binding protein"/>
    <property type="match status" value="1"/>
</dbReference>
<dbReference type="Gene3D" id="3.40.50.300">
    <property type="entry name" value="P-loop containing nucleotide triphosphate hydrolases"/>
    <property type="match status" value="1"/>
</dbReference>
<dbReference type="CDD" id="cd03214">
    <property type="entry name" value="ABC_Iron-Siderophores_B12_Hemin"/>
    <property type="match status" value="1"/>
</dbReference>
<dbReference type="PANTHER" id="PTHR42771">
    <property type="entry name" value="IRON(3+)-HYDROXAMATE IMPORT ATP-BINDING PROTEIN FHUC"/>
    <property type="match status" value="1"/>
</dbReference>
<evidence type="ECO:0000256" key="6">
    <source>
        <dbReference type="ARBA" id="ARBA00022741"/>
    </source>
</evidence>
<comment type="caution">
    <text evidence="12">The sequence shown here is derived from an EMBL/GenBank/DDBJ whole genome shotgun (WGS) entry which is preliminary data.</text>
</comment>
<sequence length="255" mass="28738">MLSLENVSAGYKDTPVISHISAEFTPGKIYALLGPNGCGKSTLLRTIAQLQPVISGQINYQGQSISRLTNRHRAKVFAMLSQQNPIPEGINVRQLVEFGRTPHQRFFAKLTATDQHIIEQSMQWCELDETLIHKPLSDLSGGQRQRAWLAMALAQQSQYLLLDEPTTYLDLKHQIKLMNILNTLKEKGKTIICVLHDLNQASHYCDELMILNNAQLYTQGPPDKVMTSQMLENVFEIKATISRNEQSNTPMVILP</sequence>
<dbReference type="InterPro" id="IPR027417">
    <property type="entry name" value="P-loop_NTPase"/>
</dbReference>
<keyword evidence="5" id="KW-0410">Iron transport</keyword>
<dbReference type="OrthoDB" id="5292475at2"/>
<evidence type="ECO:0000256" key="2">
    <source>
        <dbReference type="ARBA" id="ARBA00005417"/>
    </source>
</evidence>
<evidence type="ECO:0000313" key="12">
    <source>
        <dbReference type="EMBL" id="TCK46543.1"/>
    </source>
</evidence>
<keyword evidence="10" id="KW-0472">Membrane</keyword>
<dbReference type="PROSITE" id="PS00211">
    <property type="entry name" value="ABC_TRANSPORTER_1"/>
    <property type="match status" value="1"/>
</dbReference>
<evidence type="ECO:0000259" key="11">
    <source>
        <dbReference type="PROSITE" id="PS50893"/>
    </source>
</evidence>
<accession>A0A4R1J877</accession>
<reference evidence="12 13" key="1">
    <citation type="submission" date="2019-03" db="EMBL/GenBank/DDBJ databases">
        <title>Genomic Encyclopedia of Type Strains, Phase IV (KMG-IV): sequencing the most valuable type-strain genomes for metagenomic binning, comparative biology and taxonomic classification.</title>
        <authorList>
            <person name="Goeker M."/>
        </authorList>
    </citation>
    <scope>NUCLEOTIDE SEQUENCE [LARGE SCALE GENOMIC DNA]</scope>
    <source>
        <strain evidence="12 13">DSM 18577</strain>
    </source>
</reference>
<dbReference type="GO" id="GO:0005886">
    <property type="term" value="C:plasma membrane"/>
    <property type="evidence" value="ECO:0007669"/>
    <property type="project" value="UniProtKB-SubCell"/>
</dbReference>
<keyword evidence="4" id="KW-1003">Cell membrane</keyword>
<dbReference type="AlphaFoldDB" id="A0A4R1J877"/>
<evidence type="ECO:0000256" key="4">
    <source>
        <dbReference type="ARBA" id="ARBA00022475"/>
    </source>
</evidence>
<evidence type="ECO:0000256" key="10">
    <source>
        <dbReference type="ARBA" id="ARBA00023136"/>
    </source>
</evidence>
<evidence type="ECO:0000256" key="1">
    <source>
        <dbReference type="ARBA" id="ARBA00004202"/>
    </source>
</evidence>
<evidence type="ECO:0000256" key="8">
    <source>
        <dbReference type="ARBA" id="ARBA00023004"/>
    </source>
</evidence>
<dbReference type="SMART" id="SM00382">
    <property type="entry name" value="AAA"/>
    <property type="match status" value="1"/>
</dbReference>
<keyword evidence="8" id="KW-0408">Iron</keyword>
<gene>
    <name evidence="12" type="ORF">EV690_3492</name>
</gene>
<protein>
    <submittedName>
        <fullName evidence="12">Iron complex transport system ATP-binding protein</fullName>
    </submittedName>
</protein>
<evidence type="ECO:0000313" key="13">
    <source>
        <dbReference type="Proteomes" id="UP000295565"/>
    </source>
</evidence>
<dbReference type="EMBL" id="SMGD01000018">
    <property type="protein sequence ID" value="TCK46543.1"/>
    <property type="molecule type" value="Genomic_DNA"/>
</dbReference>
<evidence type="ECO:0000256" key="5">
    <source>
        <dbReference type="ARBA" id="ARBA00022496"/>
    </source>
</evidence>
<dbReference type="GO" id="GO:0006826">
    <property type="term" value="P:iron ion transport"/>
    <property type="evidence" value="ECO:0007669"/>
    <property type="project" value="UniProtKB-KW"/>
</dbReference>
<keyword evidence="6" id="KW-0547">Nucleotide-binding</keyword>
<keyword evidence="9" id="KW-0406">Ion transport</keyword>
<keyword evidence="3" id="KW-0813">Transport</keyword>
<dbReference type="Proteomes" id="UP000295565">
    <property type="component" value="Unassembled WGS sequence"/>
</dbReference>
<dbReference type="PANTHER" id="PTHR42771:SF2">
    <property type="entry name" value="IRON(3+)-HYDROXAMATE IMPORT ATP-BINDING PROTEIN FHUC"/>
    <property type="match status" value="1"/>
</dbReference>
<dbReference type="Pfam" id="PF00005">
    <property type="entry name" value="ABC_tran"/>
    <property type="match status" value="1"/>
</dbReference>